<keyword evidence="7" id="KW-0282">Flagellum</keyword>
<feature type="domain" description="Flagellin N-terminal" evidence="5">
    <location>
        <begin position="11"/>
        <end position="145"/>
    </location>
</feature>
<dbReference type="GO" id="GO:0005576">
    <property type="term" value="C:extracellular region"/>
    <property type="evidence" value="ECO:0007669"/>
    <property type="project" value="UniProtKB-SubCell"/>
</dbReference>
<comment type="caution">
    <text evidence="7">The sequence shown here is derived from an EMBL/GenBank/DDBJ whole genome shotgun (WGS) entry which is preliminary data.</text>
</comment>
<dbReference type="GO" id="GO:0005198">
    <property type="term" value="F:structural molecule activity"/>
    <property type="evidence" value="ECO:0007669"/>
    <property type="project" value="UniProtKB-UniRule"/>
</dbReference>
<comment type="similarity">
    <text evidence="1 4">Belongs to the bacterial flagellin family.</text>
</comment>
<dbReference type="PANTHER" id="PTHR42792:SF2">
    <property type="entry name" value="FLAGELLIN"/>
    <property type="match status" value="1"/>
</dbReference>
<evidence type="ECO:0000259" key="6">
    <source>
        <dbReference type="Pfam" id="PF00700"/>
    </source>
</evidence>
<name>A0A7C4KZ06_9CHLR</name>
<keyword evidence="7" id="KW-0969">Cilium</keyword>
<evidence type="ECO:0000256" key="3">
    <source>
        <dbReference type="ARBA" id="ARBA00023143"/>
    </source>
</evidence>
<keyword evidence="4" id="KW-0964">Secreted</keyword>
<dbReference type="InterPro" id="IPR046358">
    <property type="entry name" value="Flagellin_C"/>
</dbReference>
<evidence type="ECO:0000259" key="5">
    <source>
        <dbReference type="Pfam" id="PF00669"/>
    </source>
</evidence>
<comment type="subcellular location">
    <subcellularLocation>
        <location evidence="4">Secreted</location>
    </subcellularLocation>
    <subcellularLocation>
        <location evidence="4">Bacterial flagellum</location>
    </subcellularLocation>
</comment>
<protein>
    <recommendedName>
        <fullName evidence="2 4">Flagellin</fullName>
    </recommendedName>
</protein>
<evidence type="ECO:0000256" key="2">
    <source>
        <dbReference type="ARBA" id="ARBA00020110"/>
    </source>
</evidence>
<dbReference type="Pfam" id="PF00700">
    <property type="entry name" value="Flagellin_C"/>
    <property type="match status" value="1"/>
</dbReference>
<dbReference type="InterPro" id="IPR001029">
    <property type="entry name" value="Flagellin_N"/>
</dbReference>
<dbReference type="Gene3D" id="1.20.1330.10">
    <property type="entry name" value="f41 fragment of flagellin, N-terminal domain"/>
    <property type="match status" value="1"/>
</dbReference>
<sequence length="280" mass="29791">MAEIDITRIAGNIGAMNALNSLQGINKQLATYQTRLATGKRINSAADDPAGLSIATKLQSRSEGLKVALGNIGDAKNLLAVAESGLSRINDILLQMRNKALQGASDTMGSAERDIIKTQLTAFAAQIDDLVDQTKWNDTKLLDSTTDFRFQTGADSSDAITFTAISGIKAADLEVEPSGITTGSATAAEFTTYLGKVESAMTTINTKMSNLGSLIGRLSFKEDQVAAAQINVEAAYNRIMNANMAEEQVNASKYLILQQTATAMLAQANTAPQFLLSLFR</sequence>
<dbReference type="GO" id="GO:0009288">
    <property type="term" value="C:bacterial-type flagellum"/>
    <property type="evidence" value="ECO:0007669"/>
    <property type="project" value="UniProtKB-SubCell"/>
</dbReference>
<proteinExistence type="inferred from homology"/>
<dbReference type="AlphaFoldDB" id="A0A7C4KZ06"/>
<dbReference type="SUPFAM" id="SSF64518">
    <property type="entry name" value="Phase 1 flagellin"/>
    <property type="match status" value="1"/>
</dbReference>
<keyword evidence="3 4" id="KW-0975">Bacterial flagellum</keyword>
<gene>
    <name evidence="7" type="ORF">ENT17_06015</name>
</gene>
<reference evidence="7" key="1">
    <citation type="journal article" date="2020" name="mSystems">
        <title>Genome- and Community-Level Interaction Insights into Carbon Utilization and Element Cycling Functions of Hydrothermarchaeota in Hydrothermal Sediment.</title>
        <authorList>
            <person name="Zhou Z."/>
            <person name="Liu Y."/>
            <person name="Xu W."/>
            <person name="Pan J."/>
            <person name="Luo Z.H."/>
            <person name="Li M."/>
        </authorList>
    </citation>
    <scope>NUCLEOTIDE SEQUENCE [LARGE SCALE GENOMIC DNA]</scope>
    <source>
        <strain evidence="7">SpSt-556</strain>
    </source>
</reference>
<feature type="domain" description="Flagellin C-terminal" evidence="6">
    <location>
        <begin position="195"/>
        <end position="279"/>
    </location>
</feature>
<dbReference type="EMBL" id="DSXR01000057">
    <property type="protein sequence ID" value="HGS87159.1"/>
    <property type="molecule type" value="Genomic_DNA"/>
</dbReference>
<dbReference type="PRINTS" id="PR00207">
    <property type="entry name" value="FLAGELLIN"/>
</dbReference>
<organism evidence="7">
    <name type="scientific">Bellilinea caldifistulae</name>
    <dbReference type="NCBI Taxonomy" id="360411"/>
    <lineage>
        <taxon>Bacteria</taxon>
        <taxon>Bacillati</taxon>
        <taxon>Chloroflexota</taxon>
        <taxon>Anaerolineae</taxon>
        <taxon>Anaerolineales</taxon>
        <taxon>Anaerolineaceae</taxon>
        <taxon>Bellilinea</taxon>
    </lineage>
</organism>
<comment type="function">
    <text evidence="4">Flagellin is the subunit protein which polymerizes to form the filaments of bacterial flagella.</text>
</comment>
<evidence type="ECO:0000256" key="4">
    <source>
        <dbReference type="RuleBase" id="RU362073"/>
    </source>
</evidence>
<keyword evidence="7" id="KW-0966">Cell projection</keyword>
<accession>A0A7C4KZ06</accession>
<dbReference type="InterPro" id="IPR001492">
    <property type="entry name" value="Flagellin"/>
</dbReference>
<evidence type="ECO:0000313" key="7">
    <source>
        <dbReference type="EMBL" id="HGS87159.1"/>
    </source>
</evidence>
<dbReference type="Pfam" id="PF00669">
    <property type="entry name" value="Flagellin_N"/>
    <property type="match status" value="1"/>
</dbReference>
<dbReference type="PANTHER" id="PTHR42792">
    <property type="entry name" value="FLAGELLIN"/>
    <property type="match status" value="1"/>
</dbReference>
<evidence type="ECO:0000256" key="1">
    <source>
        <dbReference type="ARBA" id="ARBA00005709"/>
    </source>
</evidence>